<dbReference type="EMBL" id="FNHF01000002">
    <property type="protein sequence ID" value="SDM16672.1"/>
    <property type="molecule type" value="Genomic_DNA"/>
</dbReference>
<name>A0A1G9R041_9BACI</name>
<keyword evidence="2" id="KW-0472">Membrane</keyword>
<gene>
    <name evidence="3" type="ORF">SAMN05216244_1751</name>
</gene>
<feature type="region of interest" description="Disordered" evidence="1">
    <location>
        <begin position="139"/>
        <end position="158"/>
    </location>
</feature>
<feature type="transmembrane region" description="Helical" evidence="2">
    <location>
        <begin position="59"/>
        <end position="81"/>
    </location>
</feature>
<evidence type="ECO:0000313" key="3">
    <source>
        <dbReference type="EMBL" id="SDM16672.1"/>
    </source>
</evidence>
<feature type="transmembrane region" description="Helical" evidence="2">
    <location>
        <begin position="33"/>
        <end position="52"/>
    </location>
</feature>
<dbReference type="Pfam" id="PF10710">
    <property type="entry name" value="DUF2512"/>
    <property type="match status" value="1"/>
</dbReference>
<dbReference type="RefSeq" id="WP_074598463.1">
    <property type="nucleotide sequence ID" value="NZ_FNHF01000002.1"/>
</dbReference>
<protein>
    <recommendedName>
        <fullName evidence="5">4 TMS phage holin, superfamily IV</fullName>
    </recommendedName>
</protein>
<feature type="transmembrane region" description="Helical" evidence="2">
    <location>
        <begin position="87"/>
        <end position="105"/>
    </location>
</feature>
<evidence type="ECO:0000256" key="1">
    <source>
        <dbReference type="SAM" id="MobiDB-lite"/>
    </source>
</evidence>
<keyword evidence="2" id="KW-0812">Transmembrane</keyword>
<keyword evidence="4" id="KW-1185">Reference proteome</keyword>
<dbReference type="Proteomes" id="UP000182347">
    <property type="component" value="Unassembled WGS sequence"/>
</dbReference>
<feature type="compositionally biased region" description="Basic and acidic residues" evidence="1">
    <location>
        <begin position="145"/>
        <end position="158"/>
    </location>
</feature>
<dbReference type="InterPro" id="IPR019649">
    <property type="entry name" value="DUF2512"/>
</dbReference>
<evidence type="ECO:0000256" key="2">
    <source>
        <dbReference type="SAM" id="Phobius"/>
    </source>
</evidence>
<feature type="transmembrane region" description="Helical" evidence="2">
    <location>
        <begin position="7"/>
        <end position="27"/>
    </location>
</feature>
<evidence type="ECO:0008006" key="5">
    <source>
        <dbReference type="Google" id="ProtNLM"/>
    </source>
</evidence>
<dbReference type="STRING" id="482461.SAMN05216244_1751"/>
<organism evidence="3 4">
    <name type="scientific">Sediminibacillus halophilus</name>
    <dbReference type="NCBI Taxonomy" id="482461"/>
    <lineage>
        <taxon>Bacteria</taxon>
        <taxon>Bacillati</taxon>
        <taxon>Bacillota</taxon>
        <taxon>Bacilli</taxon>
        <taxon>Bacillales</taxon>
        <taxon>Bacillaceae</taxon>
        <taxon>Sediminibacillus</taxon>
    </lineage>
</organism>
<evidence type="ECO:0000313" key="4">
    <source>
        <dbReference type="Proteomes" id="UP000182347"/>
    </source>
</evidence>
<dbReference type="AlphaFoldDB" id="A0A1G9R041"/>
<proteinExistence type="predicted"/>
<sequence>MEHVRALVIKFAVTGIVLYSILGIFYTATAGDIFIITLLVTGVAYLLGDLFILPRFGNLTASIADFGLAFAAVWILSAFFIGTDVAVVNAALFSALFIAAAEVIFHMYMQNRVLDDEPDYEEANRQTTARLQTEFAEENEGQDIIELKDGKTEEKKDE</sequence>
<reference evidence="4" key="1">
    <citation type="submission" date="2016-10" db="EMBL/GenBank/DDBJ databases">
        <authorList>
            <person name="Varghese N."/>
            <person name="Submissions S."/>
        </authorList>
    </citation>
    <scope>NUCLEOTIDE SEQUENCE [LARGE SCALE GENOMIC DNA]</scope>
    <source>
        <strain evidence="4">CGMCC 1.6199</strain>
    </source>
</reference>
<keyword evidence="2" id="KW-1133">Transmembrane helix</keyword>
<accession>A0A1G9R041</accession>